<keyword evidence="3" id="KW-1185">Reference proteome</keyword>
<dbReference type="AlphaFoldDB" id="A0AA96VAM7"/>
<feature type="transmembrane region" description="Helical" evidence="1">
    <location>
        <begin position="21"/>
        <end position="38"/>
    </location>
</feature>
<sequence>MVSKIIELKNKIGTHIECHRLFYILLLIVGYILLMWTIEKYASNTFLQLVDFFSFIENNDLLKYSLALFALLLIYLVFPLMVGGFVFWSILRKWDPVTFFSNHVKLSMATVLILFVLSFYSLNKMIVSWSDLASLVLYMYIFSIIAVISSILIGTFHIKEKELNRFEKIFNPESLNSFFIIFMSFVNLIFLFFGMIFYIYVYLFESNGIEFVDFGSLISYVTVLVTVMYVFYTMKMFQTSQNALKTTKTQTSIQENEIQIHNIHSDINFHKERLNSYYSALYSEFVKLNESFENEKKLTPEISTHLKSILKRYQQNKYLEYGLKLNINTFYEEINDDFKNLDFLLNLKNLLKNYGGKAFIDGQHYDHLISKTDLETVIQTYKNGFQYNNTQLYSLIKNQANTSISSDDIFSSTDLMETLSQIKDDQYVFYSEVCTYYEKQIDDLTLNIDNKISDVMNKIDESIDSVNEIIQTKLDKLDELKTVTFEEK</sequence>
<dbReference type="KEGG" id="mees:MmiEs2_15500"/>
<dbReference type="Proteomes" id="UP001302662">
    <property type="component" value="Chromosome"/>
</dbReference>
<dbReference type="GeneID" id="85198015"/>
<evidence type="ECO:0000256" key="1">
    <source>
        <dbReference type="SAM" id="Phobius"/>
    </source>
</evidence>
<gene>
    <name evidence="2" type="ORF">MmiEs2_15500</name>
</gene>
<keyword evidence="1" id="KW-0472">Membrane</keyword>
<name>A0AA96VAM7_9EURY</name>
<keyword evidence="1" id="KW-1133">Transmembrane helix</keyword>
<feature type="transmembrane region" description="Helical" evidence="1">
    <location>
        <begin position="66"/>
        <end position="91"/>
    </location>
</feature>
<dbReference type="RefSeq" id="WP_316559306.1">
    <property type="nucleotide sequence ID" value="NZ_CP131062.1"/>
</dbReference>
<feature type="transmembrane region" description="Helical" evidence="1">
    <location>
        <begin position="178"/>
        <end position="202"/>
    </location>
</feature>
<organism evidence="2 3">
    <name type="scientific">Methanimicrococcus stummii</name>
    <dbReference type="NCBI Taxonomy" id="3028294"/>
    <lineage>
        <taxon>Archaea</taxon>
        <taxon>Methanobacteriati</taxon>
        <taxon>Methanobacteriota</taxon>
        <taxon>Stenosarchaea group</taxon>
        <taxon>Methanomicrobia</taxon>
        <taxon>Methanosarcinales</taxon>
        <taxon>Methanosarcinaceae</taxon>
        <taxon>Methanimicrococcus</taxon>
    </lineage>
</organism>
<keyword evidence="1" id="KW-0812">Transmembrane</keyword>
<evidence type="ECO:0000313" key="3">
    <source>
        <dbReference type="Proteomes" id="UP001302662"/>
    </source>
</evidence>
<accession>A0AA96VAM7</accession>
<reference evidence="2 3" key="1">
    <citation type="submission" date="2023-07" db="EMBL/GenBank/DDBJ databases">
        <title>Closed genome sequence of Methanimicrococcus sp. Es2.</title>
        <authorList>
            <person name="Protasov E."/>
            <person name="Platt K."/>
            <person name="Reeh H."/>
            <person name="Poehlein A."/>
            <person name="Daniel R."/>
            <person name="Brune A."/>
        </authorList>
    </citation>
    <scope>NUCLEOTIDE SEQUENCE [LARGE SCALE GENOMIC DNA]</scope>
    <source>
        <strain evidence="2 3">Es2</strain>
    </source>
</reference>
<feature type="transmembrane region" description="Helical" evidence="1">
    <location>
        <begin position="214"/>
        <end position="232"/>
    </location>
</feature>
<evidence type="ECO:0000313" key="2">
    <source>
        <dbReference type="EMBL" id="WNY29323.1"/>
    </source>
</evidence>
<protein>
    <submittedName>
        <fullName evidence="2">Uncharacterized protein</fullName>
    </submittedName>
</protein>
<feature type="transmembrane region" description="Helical" evidence="1">
    <location>
        <begin position="135"/>
        <end position="158"/>
    </location>
</feature>
<proteinExistence type="predicted"/>
<dbReference type="EMBL" id="CP131062">
    <property type="protein sequence ID" value="WNY29323.1"/>
    <property type="molecule type" value="Genomic_DNA"/>
</dbReference>
<feature type="transmembrane region" description="Helical" evidence="1">
    <location>
        <begin position="103"/>
        <end position="123"/>
    </location>
</feature>